<dbReference type="KEGG" id="flt:Sv326_0014"/>
<name>A0A7D5XIY9_FERL1</name>
<dbReference type="GO" id="GO:0032259">
    <property type="term" value="P:methylation"/>
    <property type="evidence" value="ECO:0007669"/>
    <property type="project" value="UniProtKB-KW"/>
</dbReference>
<dbReference type="CDD" id="cd02440">
    <property type="entry name" value="AdoMet_MTases"/>
    <property type="match status" value="1"/>
</dbReference>
<keyword evidence="1" id="KW-0489">Methyltransferase</keyword>
<dbReference type="AlphaFoldDB" id="A0A7D5XIY9"/>
<dbReference type="GO" id="GO:0008168">
    <property type="term" value="F:methyltransferase activity"/>
    <property type="evidence" value="ECO:0007669"/>
    <property type="project" value="UniProtKB-KW"/>
</dbReference>
<dbReference type="SUPFAM" id="SSF53335">
    <property type="entry name" value="S-adenosyl-L-methionine-dependent methyltransferases"/>
    <property type="match status" value="1"/>
</dbReference>
<dbReference type="Pfam" id="PF13489">
    <property type="entry name" value="Methyltransf_23"/>
    <property type="match status" value="1"/>
</dbReference>
<dbReference type="PANTHER" id="PTHR43861">
    <property type="entry name" value="TRANS-ACONITATE 2-METHYLTRANSFERASE-RELATED"/>
    <property type="match status" value="1"/>
</dbReference>
<reference evidence="2" key="1">
    <citation type="submission" date="2020-07" db="EMBL/GenBank/DDBJ databases">
        <title>Metabolic diversity and evolutionary history of the archaeal phylum ###Micrarchaeota### uncovered from a freshwater lake metagenome.</title>
        <authorList>
            <person name="Kadnikov V.V."/>
            <person name="Savvichev A.S."/>
            <person name="Mardanov A.V."/>
            <person name="Beletsky A.V."/>
            <person name="Chupakov A.V."/>
            <person name="Kokryatskaya N.M."/>
            <person name="Pimenov N.V."/>
            <person name="Ravin N.V."/>
        </authorList>
    </citation>
    <scope>NUCLEOTIDE SEQUENCE [LARGE SCALE GENOMIC DNA]</scope>
</reference>
<dbReference type="InterPro" id="IPR029063">
    <property type="entry name" value="SAM-dependent_MTases_sf"/>
</dbReference>
<dbReference type="Proteomes" id="UP000510821">
    <property type="component" value="Chromosome"/>
</dbReference>
<dbReference type="EMBL" id="CP058998">
    <property type="protein sequence ID" value="QLJ52189.1"/>
    <property type="molecule type" value="Genomic_DNA"/>
</dbReference>
<protein>
    <submittedName>
        <fullName evidence="1">SAM-dependent methyltransferase</fullName>
    </submittedName>
</protein>
<gene>
    <name evidence="1" type="ORF">Sv326_0014</name>
</gene>
<evidence type="ECO:0000313" key="2">
    <source>
        <dbReference type="Proteomes" id="UP000510821"/>
    </source>
</evidence>
<dbReference type="Gene3D" id="3.40.50.150">
    <property type="entry name" value="Vaccinia Virus protein VP39"/>
    <property type="match status" value="1"/>
</dbReference>
<sequence>MAKKEKAVIEIRDKTIDVRKIMRRIQHNIKERKKKLFKFDKIGKESSDSQKYLIKLDLNSVNANFDTENKSYRISSHRKFLGPFLKIGRGLVHGEIKRYVDPVLWKQKEFNASVARILNYFSEEIPITKEQISDYVEMDYIKFENKFRGSEEDIRNKQRRYLRYFKSRVNVLDIGCGRGEFLELLGSVGVKAKGIDIDENMLSYCKSKNLDVEKADAVGYLSKLPDEVLGGIFISQVIEHLKPKEVVEFINLAYKKLKPNRYLVIETVNPTSFVSLSNFFIDLSHRTLLHPQTLQYLLICTGFKEVEVKLLTELPEEHRLRRIDEKKFRRTDRELVKLLNENIDKLNSTIYGSQEYAVICRK</sequence>
<organism evidence="1 2">
    <name type="scientific">Fermentimicrarchaeum limneticum</name>
    <dbReference type="NCBI Taxonomy" id="2795018"/>
    <lineage>
        <taxon>Archaea</taxon>
        <taxon>Candidatus Micrarchaeota</taxon>
        <taxon>Candidatus Fermentimicrarchaeales</taxon>
        <taxon>Candidatus Fermentimicrarchaeaceae</taxon>
        <taxon>Candidatus Fermentimicrarchaeum</taxon>
    </lineage>
</organism>
<evidence type="ECO:0000313" key="1">
    <source>
        <dbReference type="EMBL" id="QLJ52189.1"/>
    </source>
</evidence>
<accession>A0A7D5XIY9</accession>
<proteinExistence type="predicted"/>
<keyword evidence="1" id="KW-0808">Transferase</keyword>